<dbReference type="InterPro" id="IPR047273">
    <property type="entry name" value="VRTN_OTU_dom"/>
</dbReference>
<feature type="compositionally biased region" description="Basic and acidic residues" evidence="1">
    <location>
        <begin position="362"/>
        <end position="402"/>
    </location>
</feature>
<dbReference type="InterPro" id="IPR003323">
    <property type="entry name" value="OTU_dom"/>
</dbReference>
<dbReference type="Gene3D" id="3.90.70.80">
    <property type="match status" value="1"/>
</dbReference>
<evidence type="ECO:0000313" key="5">
    <source>
        <dbReference type="Proteomes" id="UP000663854"/>
    </source>
</evidence>
<dbReference type="Pfam" id="PF02338">
    <property type="entry name" value="OTU"/>
    <property type="match status" value="1"/>
</dbReference>
<sequence length="527" mass="61439">MDSIMRPFQFYPTYVFDEAKHKIDVVAKEYLQKASDDTHHLVPIDVPGDGHCLYHSIVLLMNNPLVTATELRVRTVIELITNENYYDTMYSQHAGTTDIIIQAACRKGMYSELHEIAALCNVLQCNIRSVYPKIDFQYYKAIWDSVFTPIPPVIGNCNIAILWSNTLHEKDARETYNDTWRPNHFVPLLSPPILNEFSSQSVSLVVTPEKKTFKNNAVTQIRVPEFQSSLSRRLRSEDNSGNDFVQTNVSSTMEKEKDDKEERRQIQLQKKSERSRSSRMNETEEHRQIRLQKEKERSRASRMTETEEQRQVRLEKMDERNQSSRANESEEQRQIRLEKMKETNQSSRANESEGQRQIRLEKMKERNQSSRANESEGQRQTRLEKKREQTQRTRTNESREQHQILLEQQKKRSQANRTKKKHENVGSGKNYVRSPWPEPIARDLKETRLQQFLEQMSMSKLAEATCAVCNVRTPAKDAKKIPISKIPNIDLLKASEELKTLIKNSTENTATLIDDNNTHTTSHIKSM</sequence>
<evidence type="ECO:0000256" key="1">
    <source>
        <dbReference type="SAM" id="MobiDB-lite"/>
    </source>
</evidence>
<feature type="region of interest" description="Disordered" evidence="1">
    <location>
        <begin position="362"/>
        <end position="436"/>
    </location>
</feature>
<evidence type="ECO:0000313" key="4">
    <source>
        <dbReference type="EMBL" id="CAF1576892.1"/>
    </source>
</evidence>
<feature type="compositionally biased region" description="Basic and acidic residues" evidence="1">
    <location>
        <begin position="253"/>
        <end position="334"/>
    </location>
</feature>
<evidence type="ECO:0000259" key="2">
    <source>
        <dbReference type="PROSITE" id="PS50802"/>
    </source>
</evidence>
<dbReference type="InterPro" id="IPR048998">
    <property type="entry name" value="STPR"/>
</dbReference>
<gene>
    <name evidence="4" type="ORF">JXQ802_LOCUS45787</name>
    <name evidence="3" type="ORF">PYM288_LOCUS30116</name>
</gene>
<dbReference type="Proteomes" id="UP000663870">
    <property type="component" value="Unassembled WGS sequence"/>
</dbReference>
<organism evidence="3 5">
    <name type="scientific">Rotaria sordida</name>
    <dbReference type="NCBI Taxonomy" id="392033"/>
    <lineage>
        <taxon>Eukaryota</taxon>
        <taxon>Metazoa</taxon>
        <taxon>Spiralia</taxon>
        <taxon>Gnathifera</taxon>
        <taxon>Rotifera</taxon>
        <taxon>Eurotatoria</taxon>
        <taxon>Bdelloidea</taxon>
        <taxon>Philodinida</taxon>
        <taxon>Philodinidae</taxon>
        <taxon>Rotaria</taxon>
    </lineage>
</organism>
<name>A0A815E0I8_9BILA</name>
<dbReference type="PROSITE" id="PS50802">
    <property type="entry name" value="OTU"/>
    <property type="match status" value="1"/>
</dbReference>
<dbReference type="Proteomes" id="UP000663854">
    <property type="component" value="Unassembled WGS sequence"/>
</dbReference>
<comment type="caution">
    <text evidence="3">The sequence shown here is derived from an EMBL/GenBank/DDBJ whole genome shotgun (WGS) entry which is preliminary data.</text>
</comment>
<feature type="region of interest" description="Disordered" evidence="1">
    <location>
        <begin position="232"/>
        <end position="334"/>
    </location>
</feature>
<feature type="compositionally biased region" description="Basic residues" evidence="1">
    <location>
        <begin position="411"/>
        <end position="422"/>
    </location>
</feature>
<dbReference type="EMBL" id="CAJNOL010003906">
    <property type="protein sequence ID" value="CAF1576892.1"/>
    <property type="molecule type" value="Genomic_DNA"/>
</dbReference>
<feature type="domain" description="OTU" evidence="2">
    <location>
        <begin position="41"/>
        <end position="153"/>
    </location>
</feature>
<proteinExistence type="predicted"/>
<accession>A0A815E0I8</accession>
<evidence type="ECO:0000313" key="6">
    <source>
        <dbReference type="Proteomes" id="UP000663870"/>
    </source>
</evidence>
<dbReference type="AlphaFoldDB" id="A0A815E0I8"/>
<dbReference type="EMBL" id="CAJNOH010002663">
    <property type="protein sequence ID" value="CAF1305012.1"/>
    <property type="molecule type" value="Genomic_DNA"/>
</dbReference>
<dbReference type="CDD" id="cd22791">
    <property type="entry name" value="OTU_VRTN"/>
    <property type="match status" value="1"/>
</dbReference>
<feature type="compositionally biased region" description="Polar residues" evidence="1">
    <location>
        <begin position="239"/>
        <end position="252"/>
    </location>
</feature>
<dbReference type="Pfam" id="PF21107">
    <property type="entry name" value="STPRs"/>
    <property type="match status" value="1"/>
</dbReference>
<keyword evidence="6" id="KW-1185">Reference proteome</keyword>
<protein>
    <recommendedName>
        <fullName evidence="2">OTU domain-containing protein</fullName>
    </recommendedName>
</protein>
<evidence type="ECO:0000313" key="3">
    <source>
        <dbReference type="EMBL" id="CAF1305012.1"/>
    </source>
</evidence>
<reference evidence="3" key="1">
    <citation type="submission" date="2021-02" db="EMBL/GenBank/DDBJ databases">
        <authorList>
            <person name="Nowell W R."/>
        </authorList>
    </citation>
    <scope>NUCLEOTIDE SEQUENCE</scope>
</reference>